<feature type="transmembrane region" description="Helical" evidence="1">
    <location>
        <begin position="46"/>
        <end position="65"/>
    </location>
</feature>
<keyword evidence="1" id="KW-0812">Transmembrane</keyword>
<dbReference type="OrthoDB" id="798674at2"/>
<evidence type="ECO:0000313" key="2">
    <source>
        <dbReference type="EMBL" id="TBO42713.1"/>
    </source>
</evidence>
<organism evidence="2 3">
    <name type="scientific">Pedobacter kyonggii</name>
    <dbReference type="NCBI Taxonomy" id="1926871"/>
    <lineage>
        <taxon>Bacteria</taxon>
        <taxon>Pseudomonadati</taxon>
        <taxon>Bacteroidota</taxon>
        <taxon>Sphingobacteriia</taxon>
        <taxon>Sphingobacteriales</taxon>
        <taxon>Sphingobacteriaceae</taxon>
        <taxon>Pedobacter</taxon>
    </lineage>
</organism>
<reference evidence="2 3" key="1">
    <citation type="submission" date="2019-02" db="EMBL/GenBank/DDBJ databases">
        <title>Pedobacter kyonggii whole genome sequence analysis.</title>
        <authorList>
            <person name="Dahal R.H."/>
        </authorList>
    </citation>
    <scope>NUCLEOTIDE SEQUENCE [LARGE SCALE GENOMIC DNA]</scope>
    <source>
        <strain evidence="2 3">K-4-11-1</strain>
    </source>
</reference>
<dbReference type="Proteomes" id="UP000291819">
    <property type="component" value="Unassembled WGS sequence"/>
</dbReference>
<comment type="caution">
    <text evidence="2">The sequence shown here is derived from an EMBL/GenBank/DDBJ whole genome shotgun (WGS) entry which is preliminary data.</text>
</comment>
<feature type="transmembrane region" description="Helical" evidence="1">
    <location>
        <begin position="12"/>
        <end position="34"/>
    </location>
</feature>
<accession>A0A4Q9HE91</accession>
<feature type="transmembrane region" description="Helical" evidence="1">
    <location>
        <begin position="106"/>
        <end position="126"/>
    </location>
</feature>
<dbReference type="RefSeq" id="WP_131029935.1">
    <property type="nucleotide sequence ID" value="NZ_SIXF01000007.1"/>
</dbReference>
<name>A0A4Q9HE91_9SPHI</name>
<evidence type="ECO:0000256" key="1">
    <source>
        <dbReference type="SAM" id="Phobius"/>
    </source>
</evidence>
<evidence type="ECO:0000313" key="3">
    <source>
        <dbReference type="Proteomes" id="UP000291819"/>
    </source>
</evidence>
<feature type="transmembrane region" description="Helical" evidence="1">
    <location>
        <begin position="72"/>
        <end position="94"/>
    </location>
</feature>
<gene>
    <name evidence="2" type="ORF">EYS08_10215</name>
</gene>
<keyword evidence="1" id="KW-0472">Membrane</keyword>
<dbReference type="EMBL" id="SIXF01000007">
    <property type="protein sequence ID" value="TBO42713.1"/>
    <property type="molecule type" value="Genomic_DNA"/>
</dbReference>
<keyword evidence="1" id="KW-1133">Transmembrane helix</keyword>
<protein>
    <submittedName>
        <fullName evidence="2">Uncharacterized protein</fullName>
    </submittedName>
</protein>
<dbReference type="AlphaFoldDB" id="A0A4Q9HE91"/>
<keyword evidence="3" id="KW-1185">Reference proteome</keyword>
<proteinExistence type="predicted"/>
<sequence length="128" mass="14846">MTEDTYEERPKLYNQATILIFSILLSTIFGGIIYSQNLSEIDNRKQIAPVVGFCVIWNIVLFKLAHRYTDNFVLTFLLPNMMGGLVLSIFFWKHHFGDLDFRARNVWIPLAILLLIYGLFVGLRFLGN</sequence>